<reference evidence="1 2" key="1">
    <citation type="submission" date="2021-10" db="EMBL/GenBank/DDBJ databases">
        <title>Alishewanella koreense sp. nov. isolated from seawater of southwestern coast in South Korea and the proposal for the reclassification of Rheinheimera perlucida and Rheinheimera tuosuensis as Arsukibacterium perlucida and Arsukibacterium tuosuensis.</title>
        <authorList>
            <person name="Kim K.H."/>
            <person name="Ruan W."/>
            <person name="Kim K.R."/>
            <person name="Baek J.H."/>
            <person name="Jeon C.O."/>
        </authorList>
    </citation>
    <scope>NUCLEOTIDE SEQUENCE [LARGE SCALE GENOMIC DNA]</scope>
    <source>
        <strain evidence="1 2">16-MA</strain>
    </source>
</reference>
<dbReference type="Pfam" id="PF10689">
    <property type="entry name" value="DUF2496"/>
    <property type="match status" value="1"/>
</dbReference>
<dbReference type="InterPro" id="IPR019630">
    <property type="entry name" value="DUF2496_YbaM-rel"/>
</dbReference>
<evidence type="ECO:0000313" key="2">
    <source>
        <dbReference type="Proteomes" id="UP000633814"/>
    </source>
</evidence>
<sequence length="51" mass="5450">MSSLEQAPDHVKLAVDLILLLEQQNLPAATLLAALKLVVKDTENKLAGALE</sequence>
<keyword evidence="2" id="KW-1185">Reference proteome</keyword>
<accession>A0ABS8C021</accession>
<name>A0ABS8C021_9ALTE</name>
<comment type="caution">
    <text evidence="1">The sequence shown here is derived from an EMBL/GenBank/DDBJ whole genome shotgun (WGS) entry which is preliminary data.</text>
</comment>
<proteinExistence type="predicted"/>
<evidence type="ECO:0000313" key="1">
    <source>
        <dbReference type="EMBL" id="MCB5225661.1"/>
    </source>
</evidence>
<dbReference type="EMBL" id="JAEINI020000001">
    <property type="protein sequence ID" value="MCB5225661.1"/>
    <property type="molecule type" value="Genomic_DNA"/>
</dbReference>
<protein>
    <submittedName>
        <fullName evidence="1">DUF2496 domain-containing protein</fullName>
    </submittedName>
</protein>
<dbReference type="RefSeq" id="WP_226749748.1">
    <property type="nucleotide sequence ID" value="NZ_JAEINI020000001.1"/>
</dbReference>
<organism evidence="1 2">
    <name type="scientific">Alishewanella maricola</name>
    <dbReference type="NCBI Taxonomy" id="2795740"/>
    <lineage>
        <taxon>Bacteria</taxon>
        <taxon>Pseudomonadati</taxon>
        <taxon>Pseudomonadota</taxon>
        <taxon>Gammaproteobacteria</taxon>
        <taxon>Alteromonadales</taxon>
        <taxon>Alteromonadaceae</taxon>
        <taxon>Alishewanella</taxon>
    </lineage>
</organism>
<gene>
    <name evidence="1" type="ORF">JAO78_002395</name>
</gene>
<dbReference type="Proteomes" id="UP000633814">
    <property type="component" value="Unassembled WGS sequence"/>
</dbReference>